<proteinExistence type="predicted"/>
<organism evidence="1">
    <name type="scientific">Mesocestoides corti</name>
    <name type="common">Flatworm</name>
    <dbReference type="NCBI Taxonomy" id="53468"/>
    <lineage>
        <taxon>Eukaryota</taxon>
        <taxon>Metazoa</taxon>
        <taxon>Spiralia</taxon>
        <taxon>Lophotrochozoa</taxon>
        <taxon>Platyhelminthes</taxon>
        <taxon>Cestoda</taxon>
        <taxon>Eucestoda</taxon>
        <taxon>Cyclophyllidea</taxon>
        <taxon>Mesocestoididae</taxon>
        <taxon>Mesocestoides</taxon>
    </lineage>
</organism>
<accession>A0A5K3FYE4</accession>
<name>A0A5K3FYE4_MESCO</name>
<evidence type="ECO:0000313" key="1">
    <source>
        <dbReference type="WBParaSite" id="MCU_012707-RA"/>
    </source>
</evidence>
<dbReference type="AlphaFoldDB" id="A0A5K3FYE4"/>
<reference evidence="1" key="1">
    <citation type="submission" date="2019-11" db="UniProtKB">
        <authorList>
            <consortium name="WormBaseParasite"/>
        </authorList>
    </citation>
    <scope>IDENTIFICATION</scope>
</reference>
<protein>
    <submittedName>
        <fullName evidence="1">Uncharacterized protein</fullName>
    </submittedName>
</protein>
<dbReference type="WBParaSite" id="MCU_012707-RA">
    <property type="protein sequence ID" value="MCU_012707-RA"/>
    <property type="gene ID" value="MCU_012707"/>
</dbReference>
<sequence length="41" mass="4671">DFTLRTSTGINLAAFSHRATWTQILFVSQARDLRTCESTRV</sequence>